<gene>
    <name evidence="2" type="ORF">FA14DRAFT_180681</name>
</gene>
<name>A0A316VAE6_9BASI</name>
<dbReference type="STRING" id="1280837.A0A316VAE6"/>
<organism evidence="2 3">
    <name type="scientific">Meira miltonrushii</name>
    <dbReference type="NCBI Taxonomy" id="1280837"/>
    <lineage>
        <taxon>Eukaryota</taxon>
        <taxon>Fungi</taxon>
        <taxon>Dikarya</taxon>
        <taxon>Basidiomycota</taxon>
        <taxon>Ustilaginomycotina</taxon>
        <taxon>Exobasidiomycetes</taxon>
        <taxon>Exobasidiales</taxon>
        <taxon>Brachybasidiaceae</taxon>
        <taxon>Meira</taxon>
    </lineage>
</organism>
<dbReference type="AlphaFoldDB" id="A0A316VAE6"/>
<dbReference type="EMBL" id="KZ819604">
    <property type="protein sequence ID" value="PWN34048.1"/>
    <property type="molecule type" value="Genomic_DNA"/>
</dbReference>
<dbReference type="PANTHER" id="PTHR46603">
    <property type="entry name" value="ABSCISSION/NOCUT CHECKPOINT REGULATOR"/>
    <property type="match status" value="1"/>
</dbReference>
<proteinExistence type="predicted"/>
<dbReference type="Pfam" id="PF22586">
    <property type="entry name" value="ANCHR-like_BBOX"/>
    <property type="match status" value="1"/>
</dbReference>
<feature type="compositionally biased region" description="Polar residues" evidence="1">
    <location>
        <begin position="174"/>
        <end position="184"/>
    </location>
</feature>
<feature type="region of interest" description="Disordered" evidence="1">
    <location>
        <begin position="1"/>
        <end position="48"/>
    </location>
</feature>
<dbReference type="OrthoDB" id="5407799at2759"/>
<feature type="compositionally biased region" description="Basic residues" evidence="1">
    <location>
        <begin position="376"/>
        <end position="395"/>
    </location>
</feature>
<accession>A0A316VAE6</accession>
<dbReference type="PANTHER" id="PTHR46603:SF1">
    <property type="entry name" value="ABSCISSION_NOCUT CHECKPOINT REGULATOR"/>
    <property type="match status" value="1"/>
</dbReference>
<protein>
    <submittedName>
        <fullName evidence="2">Uncharacterized protein</fullName>
    </submittedName>
</protein>
<sequence length="395" mass="43585">MSSLDERLKQARAKAWLKTDRSTPSSSVTKATATSQQHSTLPSSNDIVGKDDIEALIRATREEVHIERSHQSSDSLDDEETVDSTELEDWLKSDQPTIQEPVISKRTLDDTNRQATHYEGLAKDALRDLHNDNQTKHLLSQQNMLSTFSDDGQPSKNKSSSLLVVEPKEKPQMVRTSSHGSIPGNTEPEPTLEDDLADAMNDHAGSSSNHIKPNKEALSPATSFNEPDDLTARLARLRVQNMNISVSGTKDSKDSLEDEEVDETLSGLLNLPSAPKDKPLFIPSESINNIDEDDEGRDMSAFNALAQLDATKLAAPSAKIPKTADPTNDGIGNPDDWCCICNEDATVACKGCDDDLYCASCWHEGHDEMDEDEKREHRRKLIVKKDNKKRAMVAA</sequence>
<feature type="region of interest" description="Disordered" evidence="1">
    <location>
        <begin position="64"/>
        <end position="87"/>
    </location>
</feature>
<dbReference type="GeneID" id="37022810"/>
<dbReference type="SUPFAM" id="SSF57845">
    <property type="entry name" value="B-box zinc-binding domain"/>
    <property type="match status" value="1"/>
</dbReference>
<reference evidence="2 3" key="1">
    <citation type="journal article" date="2018" name="Mol. Biol. Evol.">
        <title>Broad Genomic Sampling Reveals a Smut Pathogenic Ancestry of the Fungal Clade Ustilaginomycotina.</title>
        <authorList>
            <person name="Kijpornyongpan T."/>
            <person name="Mondo S.J."/>
            <person name="Barry K."/>
            <person name="Sandor L."/>
            <person name="Lee J."/>
            <person name="Lipzen A."/>
            <person name="Pangilinan J."/>
            <person name="LaButti K."/>
            <person name="Hainaut M."/>
            <person name="Henrissat B."/>
            <person name="Grigoriev I.V."/>
            <person name="Spatafora J.W."/>
            <person name="Aime M.C."/>
        </authorList>
    </citation>
    <scope>NUCLEOTIDE SEQUENCE [LARGE SCALE GENOMIC DNA]</scope>
    <source>
        <strain evidence="2 3">MCA 3882</strain>
    </source>
</reference>
<dbReference type="Proteomes" id="UP000245771">
    <property type="component" value="Unassembled WGS sequence"/>
</dbReference>
<dbReference type="RefSeq" id="XP_025354350.1">
    <property type="nucleotide sequence ID" value="XM_025501029.1"/>
</dbReference>
<feature type="compositionally biased region" description="Acidic residues" evidence="1">
    <location>
        <begin position="75"/>
        <end position="87"/>
    </location>
</feature>
<evidence type="ECO:0000313" key="2">
    <source>
        <dbReference type="EMBL" id="PWN34048.1"/>
    </source>
</evidence>
<keyword evidence="3" id="KW-1185">Reference proteome</keyword>
<dbReference type="InterPro" id="IPR044553">
    <property type="entry name" value="Bbox1_ANCHR"/>
</dbReference>
<feature type="region of interest" description="Disordered" evidence="1">
    <location>
        <begin position="146"/>
        <end position="226"/>
    </location>
</feature>
<evidence type="ECO:0000256" key="1">
    <source>
        <dbReference type="SAM" id="MobiDB-lite"/>
    </source>
</evidence>
<feature type="region of interest" description="Disordered" evidence="1">
    <location>
        <begin position="368"/>
        <end position="395"/>
    </location>
</feature>
<dbReference type="CDD" id="cd19817">
    <property type="entry name" value="Bbox1_ANCHR-like"/>
    <property type="match status" value="1"/>
</dbReference>
<feature type="compositionally biased region" description="Polar residues" evidence="1">
    <location>
        <begin position="146"/>
        <end position="162"/>
    </location>
</feature>
<evidence type="ECO:0000313" key="3">
    <source>
        <dbReference type="Proteomes" id="UP000245771"/>
    </source>
</evidence>
<dbReference type="InParanoid" id="A0A316VAE6"/>
<feature type="compositionally biased region" description="Polar residues" evidence="1">
    <location>
        <begin position="22"/>
        <end position="46"/>
    </location>
</feature>